<feature type="domain" description="Protein kinase" evidence="6">
    <location>
        <begin position="299"/>
        <end position="577"/>
    </location>
</feature>
<reference evidence="7" key="2">
    <citation type="submission" date="2019-06" db="EMBL/GenBank/DDBJ databases">
        <title>Genomics analysis of Aphanomyces spp. identifies a new class of oomycete effector associated with host adaptation.</title>
        <authorList>
            <person name="Gaulin E."/>
        </authorList>
    </citation>
    <scope>NUCLEOTIDE SEQUENCE</scope>
    <source>
        <strain evidence="7">CBS 578.67</strain>
    </source>
</reference>
<dbReference type="PROSITE" id="PS00108">
    <property type="entry name" value="PROTEIN_KINASE_ST"/>
    <property type="match status" value="1"/>
</dbReference>
<dbReference type="InterPro" id="IPR011009">
    <property type="entry name" value="Kinase-like_dom_sf"/>
</dbReference>
<sequence>MNWTCVGAAARQTYLVRLQQTDDVLCSTRYGQANITCELVAARQACPQTNALAAAFVVPTPLVCNETRPKAVSDTRMLEWCAQTTAVLSPDRTRRFYCNPRPVPLEMDACRPETWAATLVLPNGLGLPDSACAIEALAVACEKQPSSSSVTACPSGSVTNISSICRVFSRTTLPSSTSPDTTPSPLMPSSSSPSMPSSNIPASPTSQPTSTQPTTVVAIAVTAVVLVLAFYFLYWRRRRRSTTVETPPASHNHTISDYYNPHTDDENDDDEASLGRPAADMKLVGINDLQLHRLNLTDLVVGSRLGGGGFGQVFLGTYRGHAVAIKQLVRRRQGQQHDVQCFLDELLLMATYEFVVANNCVVLVCCRFQSPYLVRFLGAAWKSSAVPEMRCVLEFMDGGDLRHQLKKRTAALFSWPAKLEIIHAIVSGLAYLHAQGVIHRDLKSRNVLLDAAQGAKLSDFGVSRQVTTDTMTAGVGTYRWMAPEVLQSSHYTDKADMYSLGMILTELDTHQIPFAEIVNSKGQPVADTVIMSMVVNNSVTIRFSDKMPTWLSTLAMRCVQRDSTLRPSAREFFDAMMRGTNQLSN</sequence>
<dbReference type="InterPro" id="IPR008271">
    <property type="entry name" value="Ser/Thr_kinase_AS"/>
</dbReference>
<dbReference type="InterPro" id="IPR017441">
    <property type="entry name" value="Protein_kinase_ATP_BS"/>
</dbReference>
<evidence type="ECO:0000313" key="8">
    <source>
        <dbReference type="EMBL" id="VFT86771.1"/>
    </source>
</evidence>
<dbReference type="PROSITE" id="PS50011">
    <property type="entry name" value="PROTEIN_KINASE_DOM"/>
    <property type="match status" value="1"/>
</dbReference>
<dbReference type="PANTHER" id="PTHR44329:SF214">
    <property type="entry name" value="PROTEIN KINASE DOMAIN-CONTAINING PROTEIN"/>
    <property type="match status" value="1"/>
</dbReference>
<keyword evidence="5" id="KW-1133">Transmembrane helix</keyword>
<evidence type="ECO:0000256" key="2">
    <source>
        <dbReference type="ARBA" id="ARBA00022840"/>
    </source>
</evidence>
<keyword evidence="1 3" id="KW-0547">Nucleotide-binding</keyword>
<dbReference type="GO" id="GO:0004674">
    <property type="term" value="F:protein serine/threonine kinase activity"/>
    <property type="evidence" value="ECO:0007669"/>
    <property type="project" value="TreeGrafter"/>
</dbReference>
<dbReference type="OrthoDB" id="48004at2759"/>
<evidence type="ECO:0000259" key="6">
    <source>
        <dbReference type="PROSITE" id="PS50011"/>
    </source>
</evidence>
<accession>A0A485KPM3</accession>
<dbReference type="InterPro" id="IPR051681">
    <property type="entry name" value="Ser/Thr_Kinases-Pseudokinases"/>
</dbReference>
<feature type="region of interest" description="Disordered" evidence="4">
    <location>
        <begin position="242"/>
        <end position="274"/>
    </location>
</feature>
<feature type="binding site" evidence="3">
    <location>
        <position position="326"/>
    </location>
    <ligand>
        <name>ATP</name>
        <dbReference type="ChEBI" id="CHEBI:30616"/>
    </ligand>
</feature>
<dbReference type="AlphaFoldDB" id="A0A485KPM3"/>
<dbReference type="Gene3D" id="3.30.200.20">
    <property type="entry name" value="Phosphorylase Kinase, domain 1"/>
    <property type="match status" value="1"/>
</dbReference>
<dbReference type="SMART" id="SM00220">
    <property type="entry name" value="S_TKc"/>
    <property type="match status" value="1"/>
</dbReference>
<feature type="region of interest" description="Disordered" evidence="4">
    <location>
        <begin position="172"/>
        <end position="211"/>
    </location>
</feature>
<evidence type="ECO:0000256" key="4">
    <source>
        <dbReference type="SAM" id="MobiDB-lite"/>
    </source>
</evidence>
<dbReference type="PROSITE" id="PS00107">
    <property type="entry name" value="PROTEIN_KINASE_ATP"/>
    <property type="match status" value="1"/>
</dbReference>
<evidence type="ECO:0000256" key="1">
    <source>
        <dbReference type="ARBA" id="ARBA00022741"/>
    </source>
</evidence>
<keyword evidence="2 3" id="KW-0067">ATP-binding</keyword>
<dbReference type="Pfam" id="PF00069">
    <property type="entry name" value="Pkinase"/>
    <property type="match status" value="1"/>
</dbReference>
<name>A0A485KPM3_9STRA</name>
<keyword evidence="5" id="KW-0812">Transmembrane</keyword>
<gene>
    <name evidence="8" type="primary">Aste57867_9892</name>
    <name evidence="7" type="ORF">As57867_009853</name>
    <name evidence="8" type="ORF">ASTE57867_9892</name>
</gene>
<proteinExistence type="predicted"/>
<dbReference type="GO" id="GO:0005524">
    <property type="term" value="F:ATP binding"/>
    <property type="evidence" value="ECO:0007669"/>
    <property type="project" value="UniProtKB-UniRule"/>
</dbReference>
<feature type="compositionally biased region" description="Polar residues" evidence="4">
    <location>
        <begin position="243"/>
        <end position="257"/>
    </location>
</feature>
<evidence type="ECO:0000313" key="9">
    <source>
        <dbReference type="Proteomes" id="UP000332933"/>
    </source>
</evidence>
<dbReference type="EMBL" id="CAADRA010005191">
    <property type="protein sequence ID" value="VFT86771.1"/>
    <property type="molecule type" value="Genomic_DNA"/>
</dbReference>
<dbReference type="EMBL" id="VJMH01005170">
    <property type="protein sequence ID" value="KAF0699555.1"/>
    <property type="molecule type" value="Genomic_DNA"/>
</dbReference>
<reference evidence="8 9" key="1">
    <citation type="submission" date="2019-03" db="EMBL/GenBank/DDBJ databases">
        <authorList>
            <person name="Gaulin E."/>
            <person name="Dumas B."/>
        </authorList>
    </citation>
    <scope>NUCLEOTIDE SEQUENCE [LARGE SCALE GENOMIC DNA]</scope>
    <source>
        <strain evidence="8">CBS 568.67</strain>
    </source>
</reference>
<organism evidence="8 9">
    <name type="scientific">Aphanomyces stellatus</name>
    <dbReference type="NCBI Taxonomy" id="120398"/>
    <lineage>
        <taxon>Eukaryota</taxon>
        <taxon>Sar</taxon>
        <taxon>Stramenopiles</taxon>
        <taxon>Oomycota</taxon>
        <taxon>Saprolegniomycetes</taxon>
        <taxon>Saprolegniales</taxon>
        <taxon>Verrucalvaceae</taxon>
        <taxon>Aphanomyces</taxon>
    </lineage>
</organism>
<evidence type="ECO:0000256" key="5">
    <source>
        <dbReference type="SAM" id="Phobius"/>
    </source>
</evidence>
<keyword evidence="5" id="KW-0472">Membrane</keyword>
<dbReference type="InterPro" id="IPR000719">
    <property type="entry name" value="Prot_kinase_dom"/>
</dbReference>
<feature type="transmembrane region" description="Helical" evidence="5">
    <location>
        <begin position="216"/>
        <end position="234"/>
    </location>
</feature>
<evidence type="ECO:0000256" key="3">
    <source>
        <dbReference type="PROSITE-ProRule" id="PRU10141"/>
    </source>
</evidence>
<protein>
    <submittedName>
        <fullName evidence="8">Aste57867_9892 protein</fullName>
    </submittedName>
</protein>
<dbReference type="Proteomes" id="UP000332933">
    <property type="component" value="Unassembled WGS sequence"/>
</dbReference>
<dbReference type="PANTHER" id="PTHR44329">
    <property type="entry name" value="SERINE/THREONINE-PROTEIN KINASE TNNI3K-RELATED"/>
    <property type="match status" value="1"/>
</dbReference>
<dbReference type="Gene3D" id="1.10.510.10">
    <property type="entry name" value="Transferase(Phosphotransferase) domain 1"/>
    <property type="match status" value="1"/>
</dbReference>
<dbReference type="SUPFAM" id="SSF56112">
    <property type="entry name" value="Protein kinase-like (PK-like)"/>
    <property type="match status" value="1"/>
</dbReference>
<evidence type="ECO:0000313" key="7">
    <source>
        <dbReference type="EMBL" id="KAF0699555.1"/>
    </source>
</evidence>
<keyword evidence="9" id="KW-1185">Reference proteome</keyword>